<keyword evidence="1" id="KW-0812">Transmembrane</keyword>
<keyword evidence="1" id="KW-1133">Transmembrane helix</keyword>
<evidence type="ECO:0000313" key="3">
    <source>
        <dbReference type="Proteomes" id="UP000789901"/>
    </source>
</evidence>
<keyword evidence="1" id="KW-0472">Membrane</keyword>
<feature type="transmembrane region" description="Helical" evidence="1">
    <location>
        <begin position="20"/>
        <end position="39"/>
    </location>
</feature>
<evidence type="ECO:0000256" key="1">
    <source>
        <dbReference type="SAM" id="Phobius"/>
    </source>
</evidence>
<sequence>MDPKGTIEENSSHNESHTMTTNMFTIMGQAIWTVFNIMLTE</sequence>
<proteinExistence type="predicted"/>
<accession>A0ABM8W181</accession>
<protein>
    <submittedName>
        <fullName evidence="2">28908_t:CDS:1</fullName>
    </submittedName>
</protein>
<reference evidence="2 3" key="1">
    <citation type="submission" date="2021-06" db="EMBL/GenBank/DDBJ databases">
        <authorList>
            <person name="Kallberg Y."/>
            <person name="Tangrot J."/>
            <person name="Rosling A."/>
        </authorList>
    </citation>
    <scope>NUCLEOTIDE SEQUENCE [LARGE SCALE GENOMIC DNA]</scope>
    <source>
        <strain evidence="2 3">120-4 pot B 10/14</strain>
    </source>
</reference>
<gene>
    <name evidence="2" type="ORF">GMARGA_LOCUS2095</name>
</gene>
<organism evidence="2 3">
    <name type="scientific">Gigaspora margarita</name>
    <dbReference type="NCBI Taxonomy" id="4874"/>
    <lineage>
        <taxon>Eukaryota</taxon>
        <taxon>Fungi</taxon>
        <taxon>Fungi incertae sedis</taxon>
        <taxon>Mucoromycota</taxon>
        <taxon>Glomeromycotina</taxon>
        <taxon>Glomeromycetes</taxon>
        <taxon>Diversisporales</taxon>
        <taxon>Gigasporaceae</taxon>
        <taxon>Gigaspora</taxon>
    </lineage>
</organism>
<comment type="caution">
    <text evidence="2">The sequence shown here is derived from an EMBL/GenBank/DDBJ whole genome shotgun (WGS) entry which is preliminary data.</text>
</comment>
<keyword evidence="3" id="KW-1185">Reference proteome</keyword>
<dbReference type="EMBL" id="CAJVQB010000625">
    <property type="protein sequence ID" value="CAG8498803.1"/>
    <property type="molecule type" value="Genomic_DNA"/>
</dbReference>
<name>A0ABM8W181_GIGMA</name>
<evidence type="ECO:0000313" key="2">
    <source>
        <dbReference type="EMBL" id="CAG8498803.1"/>
    </source>
</evidence>
<dbReference type="Proteomes" id="UP000789901">
    <property type="component" value="Unassembled WGS sequence"/>
</dbReference>